<proteinExistence type="predicted"/>
<reference evidence="1" key="1">
    <citation type="submission" date="2014-05" db="EMBL/GenBank/DDBJ databases">
        <authorList>
            <person name="Chronopoulou M."/>
        </authorList>
    </citation>
    <scope>NUCLEOTIDE SEQUENCE</scope>
    <source>
        <tissue evidence="1">Whole organism</tissue>
    </source>
</reference>
<accession>A0A0K2UJ10</accession>
<sequence>MLVTYSRRSSFNIYLNPVNCC</sequence>
<dbReference type="AlphaFoldDB" id="A0A0K2UJ10"/>
<dbReference type="EMBL" id="HACA01020928">
    <property type="protein sequence ID" value="CDW38289.1"/>
    <property type="molecule type" value="Transcribed_RNA"/>
</dbReference>
<organism evidence="1">
    <name type="scientific">Lepeophtheirus salmonis</name>
    <name type="common">Salmon louse</name>
    <name type="synonym">Caligus salmonis</name>
    <dbReference type="NCBI Taxonomy" id="72036"/>
    <lineage>
        <taxon>Eukaryota</taxon>
        <taxon>Metazoa</taxon>
        <taxon>Ecdysozoa</taxon>
        <taxon>Arthropoda</taxon>
        <taxon>Crustacea</taxon>
        <taxon>Multicrustacea</taxon>
        <taxon>Hexanauplia</taxon>
        <taxon>Copepoda</taxon>
        <taxon>Siphonostomatoida</taxon>
        <taxon>Caligidae</taxon>
        <taxon>Lepeophtheirus</taxon>
    </lineage>
</organism>
<protein>
    <submittedName>
        <fullName evidence="1">Uncharacterized protein</fullName>
    </submittedName>
</protein>
<evidence type="ECO:0000313" key="1">
    <source>
        <dbReference type="EMBL" id="CDW38289.1"/>
    </source>
</evidence>
<name>A0A0K2UJ10_LEPSM</name>